<proteinExistence type="predicted"/>
<evidence type="ECO:0000313" key="3">
    <source>
        <dbReference type="Proteomes" id="UP000500826"/>
    </source>
</evidence>
<evidence type="ECO:0000256" key="1">
    <source>
        <dbReference type="SAM" id="MobiDB-lite"/>
    </source>
</evidence>
<evidence type="ECO:0000313" key="2">
    <source>
        <dbReference type="EMBL" id="QJW84924.1"/>
    </source>
</evidence>
<dbReference type="EMBL" id="CP053418">
    <property type="protein sequence ID" value="QJW84924.1"/>
    <property type="molecule type" value="Genomic_DNA"/>
</dbReference>
<name>A0ABX6P4F8_9BURK</name>
<reference evidence="2 3" key="2">
    <citation type="submission" date="2020-05" db="EMBL/GenBank/DDBJ databases">
        <authorList>
            <person name="Khan S.A."/>
            <person name="Jeon C.O."/>
            <person name="Chun B.H."/>
        </authorList>
    </citation>
    <scope>NUCLEOTIDE SEQUENCE [LARGE SCALE GENOMIC DNA]</scope>
    <source>
        <strain evidence="2 3">H242</strain>
    </source>
</reference>
<sequence>MPYSPGDTIPAPEAIEKEGESVWALFSEISHQHDNRFADTAPASGAQGLSASEAPGWAKTRPMSGHGPLGRAPKAAAQPLFTLEAAMLVARRNNRVCPRPDRWVQFAALLPPRKSMRGSQNPPPPITGAAWAVTPPLTKRLCFREQIEWAESRGVLENVMAFMQALPEEDWLHMGED</sequence>
<organism evidence="2 3">
    <name type="scientific">Ramlibacter terrae</name>
    <dbReference type="NCBI Taxonomy" id="2732511"/>
    <lineage>
        <taxon>Bacteria</taxon>
        <taxon>Pseudomonadati</taxon>
        <taxon>Pseudomonadota</taxon>
        <taxon>Betaproteobacteria</taxon>
        <taxon>Burkholderiales</taxon>
        <taxon>Comamonadaceae</taxon>
        <taxon>Ramlibacter</taxon>
    </lineage>
</organism>
<reference evidence="2 3" key="1">
    <citation type="submission" date="2020-05" db="EMBL/GenBank/DDBJ databases">
        <title>Ramlibacter rhizophilus sp. nov., isolated from rhizosphere soil of national flower Mugunghwa from South Korea.</title>
        <authorList>
            <person name="Zheng-Fei Y."/>
            <person name="Huan T."/>
        </authorList>
    </citation>
    <scope>NUCLEOTIDE SEQUENCE [LARGE SCALE GENOMIC DNA]</scope>
    <source>
        <strain evidence="2 3">H242</strain>
    </source>
</reference>
<accession>A0ABX6P4F8</accession>
<feature type="region of interest" description="Disordered" evidence="1">
    <location>
        <begin position="38"/>
        <end position="73"/>
    </location>
</feature>
<gene>
    <name evidence="2" type="ORF">HK414_19085</name>
</gene>
<keyword evidence="3" id="KW-1185">Reference proteome</keyword>
<dbReference type="Proteomes" id="UP000500826">
    <property type="component" value="Chromosome"/>
</dbReference>
<protein>
    <submittedName>
        <fullName evidence="2">Uncharacterized protein</fullName>
    </submittedName>
</protein>